<evidence type="ECO:0000256" key="2">
    <source>
        <dbReference type="ARBA" id="ARBA00022898"/>
    </source>
</evidence>
<name>K1TRA8_9ZZZZ</name>
<dbReference type="InterPro" id="IPR051798">
    <property type="entry name" value="Class-II_PLP-Dep_Aminotrans"/>
</dbReference>
<feature type="non-terminal residue" evidence="3">
    <location>
        <position position="91"/>
    </location>
</feature>
<keyword evidence="2" id="KW-0663">Pyridoxal phosphate</keyword>
<protein>
    <submittedName>
        <fullName evidence="3">Aminotransferase, class I and II</fullName>
    </submittedName>
</protein>
<proteinExistence type="predicted"/>
<dbReference type="InterPro" id="IPR015422">
    <property type="entry name" value="PyrdxlP-dep_Trfase_small"/>
</dbReference>
<organism evidence="3">
    <name type="scientific">human gut metagenome</name>
    <dbReference type="NCBI Taxonomy" id="408170"/>
    <lineage>
        <taxon>unclassified sequences</taxon>
        <taxon>metagenomes</taxon>
        <taxon>organismal metagenomes</taxon>
    </lineage>
</organism>
<dbReference type="AlphaFoldDB" id="K1TRA8"/>
<dbReference type="PANTHER" id="PTHR43525:SF1">
    <property type="entry name" value="PROTEIN MALY"/>
    <property type="match status" value="1"/>
</dbReference>
<keyword evidence="3" id="KW-0032">Aminotransferase</keyword>
<dbReference type="InterPro" id="IPR015424">
    <property type="entry name" value="PyrdxlP-dep_Trfase"/>
</dbReference>
<dbReference type="Gene3D" id="3.90.1150.10">
    <property type="entry name" value="Aspartate Aminotransferase, domain 1"/>
    <property type="match status" value="1"/>
</dbReference>
<comment type="cofactor">
    <cofactor evidence="1">
        <name>pyridoxal 5'-phosphate</name>
        <dbReference type="ChEBI" id="CHEBI:597326"/>
    </cofactor>
</comment>
<dbReference type="GO" id="GO:0008483">
    <property type="term" value="F:transaminase activity"/>
    <property type="evidence" value="ECO:0007669"/>
    <property type="project" value="UniProtKB-KW"/>
</dbReference>
<keyword evidence="3" id="KW-0808">Transferase</keyword>
<reference evidence="3" key="1">
    <citation type="journal article" date="2013" name="Environ. Microbiol.">
        <title>Microbiota from the distal guts of lean and obese adolescents exhibit partial functional redundancy besides clear differences in community structure.</title>
        <authorList>
            <person name="Ferrer M."/>
            <person name="Ruiz A."/>
            <person name="Lanza F."/>
            <person name="Haange S.B."/>
            <person name="Oberbach A."/>
            <person name="Till H."/>
            <person name="Bargiela R."/>
            <person name="Campoy C."/>
            <person name="Segura M.T."/>
            <person name="Richter M."/>
            <person name="von Bergen M."/>
            <person name="Seifert J."/>
            <person name="Suarez A."/>
        </authorList>
    </citation>
    <scope>NUCLEOTIDE SEQUENCE</scope>
</reference>
<evidence type="ECO:0000256" key="1">
    <source>
        <dbReference type="ARBA" id="ARBA00001933"/>
    </source>
</evidence>
<sequence>MTYNFDEIIDRRHTNALNTDGFRGYIFHAGPEKVFAFKDEEFVRMWVADMEFAVAPEILDALRARIDRRIFGYTGLYDDEYYRTFSKWCRD</sequence>
<comment type="caution">
    <text evidence="3">The sequence shown here is derived from an EMBL/GenBank/DDBJ whole genome shotgun (WGS) entry which is preliminary data.</text>
</comment>
<gene>
    <name evidence="3" type="ORF">LEA_12106</name>
</gene>
<dbReference type="PANTHER" id="PTHR43525">
    <property type="entry name" value="PROTEIN MALY"/>
    <property type="match status" value="1"/>
</dbReference>
<accession>K1TRA8</accession>
<dbReference type="EMBL" id="AJWY01008187">
    <property type="protein sequence ID" value="EKC61916.1"/>
    <property type="molecule type" value="Genomic_DNA"/>
</dbReference>
<dbReference type="SUPFAM" id="SSF53383">
    <property type="entry name" value="PLP-dependent transferases"/>
    <property type="match status" value="1"/>
</dbReference>
<evidence type="ECO:0000313" key="3">
    <source>
        <dbReference type="EMBL" id="EKC61916.1"/>
    </source>
</evidence>